<feature type="signal peptide" evidence="1">
    <location>
        <begin position="1"/>
        <end position="47"/>
    </location>
</feature>
<evidence type="ECO:0000256" key="1">
    <source>
        <dbReference type="SAM" id="SignalP"/>
    </source>
</evidence>
<keyword evidence="1" id="KW-0732">Signal</keyword>
<reference evidence="2" key="1">
    <citation type="submission" date="2020-04" db="EMBL/GenBank/DDBJ databases">
        <authorList>
            <person name="Zhang T."/>
        </authorList>
    </citation>
    <scope>NUCLEOTIDE SEQUENCE</scope>
    <source>
        <strain evidence="2">HKST-UBA02</strain>
    </source>
</reference>
<comment type="caution">
    <text evidence="2">The sequence shown here is derived from an EMBL/GenBank/DDBJ whole genome shotgun (WGS) entry which is preliminary data.</text>
</comment>
<dbReference type="EMBL" id="JAGQHS010000076">
    <property type="protein sequence ID" value="MCA9757002.1"/>
    <property type="molecule type" value="Genomic_DNA"/>
</dbReference>
<evidence type="ECO:0000313" key="2">
    <source>
        <dbReference type="EMBL" id="MCA9757002.1"/>
    </source>
</evidence>
<feature type="chain" id="PRO_5037695228" description="Outer membrane beta-barrel protein" evidence="1">
    <location>
        <begin position="48"/>
        <end position="417"/>
    </location>
</feature>
<organism evidence="2 3">
    <name type="scientific">Eiseniibacteriota bacterium</name>
    <dbReference type="NCBI Taxonomy" id="2212470"/>
    <lineage>
        <taxon>Bacteria</taxon>
        <taxon>Candidatus Eiseniibacteriota</taxon>
    </lineage>
</organism>
<gene>
    <name evidence="2" type="ORF">KDA27_14450</name>
</gene>
<proteinExistence type="predicted"/>
<dbReference type="Proteomes" id="UP000739538">
    <property type="component" value="Unassembled WGS sequence"/>
</dbReference>
<accession>A0A956NDY9</accession>
<sequence>MTRPTTIAMRPRRSRPRKAACGFRWARTALFVVFCLTGSGAVRSAQADEWGVDAELGFGRDDNALGESSGGRGGLYVPYDLGLEYTPYDGYSTRVRLNGGLDGTFHDGPRTDADEHESQLSMEFDQRLLGGNRKFVRSGSLDFELEGGLLHRDLTYFSRIAGEEYTVFVDGEPVSLADRFDSMTWEVEPRLVLRLPRSVQWIVDFRARGRDYTHDYADIEGVDPLDYDETRTRGRVRANITRGTRVSLEHSRTLRDYRGWTARDLDGNLFAGTHQQFDYHVWGIELQQRTTRGDEFEVGVEREQRHDPFQGYYDHDEWTFKVRTDLQVAGPWTARIDWKYRHREYDRARVGYNPFKPLRDDLDREVQLELARTLGDEWEMFVLTSHENTDERNPSFTFDRNRTWLGVRFASNGSVGR</sequence>
<dbReference type="AlphaFoldDB" id="A0A956NDY9"/>
<reference evidence="2" key="2">
    <citation type="journal article" date="2021" name="Microbiome">
        <title>Successional dynamics and alternative stable states in a saline activated sludge microbial community over 9 years.</title>
        <authorList>
            <person name="Wang Y."/>
            <person name="Ye J."/>
            <person name="Ju F."/>
            <person name="Liu L."/>
            <person name="Boyd J.A."/>
            <person name="Deng Y."/>
            <person name="Parks D.H."/>
            <person name="Jiang X."/>
            <person name="Yin X."/>
            <person name="Woodcroft B.J."/>
            <person name="Tyson G.W."/>
            <person name="Hugenholtz P."/>
            <person name="Polz M.F."/>
            <person name="Zhang T."/>
        </authorList>
    </citation>
    <scope>NUCLEOTIDE SEQUENCE</scope>
    <source>
        <strain evidence="2">HKST-UBA02</strain>
    </source>
</reference>
<evidence type="ECO:0000313" key="3">
    <source>
        <dbReference type="Proteomes" id="UP000739538"/>
    </source>
</evidence>
<name>A0A956NDY9_UNCEI</name>
<evidence type="ECO:0008006" key="4">
    <source>
        <dbReference type="Google" id="ProtNLM"/>
    </source>
</evidence>
<protein>
    <recommendedName>
        <fullName evidence="4">Outer membrane beta-barrel protein</fullName>
    </recommendedName>
</protein>